<evidence type="ECO:0000256" key="2">
    <source>
        <dbReference type="ARBA" id="ARBA00022730"/>
    </source>
</evidence>
<dbReference type="PANTHER" id="PTHR48432:SF1">
    <property type="entry name" value="S5 DRBM DOMAIN-CONTAINING PROTEIN"/>
    <property type="match status" value="1"/>
</dbReference>
<feature type="transmembrane region" description="Helical" evidence="9">
    <location>
        <begin position="12"/>
        <end position="30"/>
    </location>
</feature>
<gene>
    <name evidence="11" type="ORF">C5167_013667</name>
</gene>
<dbReference type="Gene3D" id="3.30.160.20">
    <property type="match status" value="1"/>
</dbReference>
<keyword evidence="4 6" id="KW-0689">Ribosomal protein</keyword>
<dbReference type="GO" id="GO:0006412">
    <property type="term" value="P:translation"/>
    <property type="evidence" value="ECO:0007669"/>
    <property type="project" value="InterPro"/>
</dbReference>
<accession>A0A4Y7J587</accession>
<protein>
    <recommendedName>
        <fullName evidence="10">S5 DRBM domain-containing protein</fullName>
    </recommendedName>
</protein>
<sequence length="666" mass="74729">VDGGDSGGVGSVVVVMLLLVVVMTPPFFTLKGFTRFTSHSNGVLIHLLDTTMAASIRKSRGTWSRILLKSPSLKNPSIPHKNICRKIPNSSPKIHHFQIPKSNLSLSHYRFSSSFVPSSDRIIQKLLEEAEAAKQKEKDEKRKAGVLDDNDDVEEEDYMSVGPMIEKLEKQNAKEKGPLGQHEEPTDSESEVDERWEPDAVQKRSDEFEKKCNRHAELLTSFAHSETLDEAHNWMHKIDHFEQKHLQLPFEYTVIGELMNRLKDATGKERFMILQKLNRAMRMVQWKETYDPNNPANSGFIQHDKGRGNADVSVEHSGGFDKERQLFKGFMDDDEDKDFIDDKDDILMEKLNAIDSKLEEKLAALDHTFGKKGRVLEEEIKELAEEKNSLTEEKRRPLYRKGFDTRLVDMNRTCKVTKGGQIFKYTAMLVCGNYNGVIGFAKGKGPAAPIALQKSVIPVNESCFCDFDLSCKFDLGSWACLEHLSRSVDATVIIVQSPGLESIIHEADFSISAAGKAHLLCGDSAIHASSFVIARGDVGFSQVYKVAGRVTPVPIGLVPSAYERCFQNLHYVERHEEHTITHAVQTEYKKTKIYLWPAPTTTGIKAGKTVELVLNLAGFKNVKSKVVGSRNPHNTVKALFKALNAIETPKDVQEKFGRAVVESHLL</sequence>
<feature type="domain" description="S5 DRBM" evidence="10">
    <location>
        <begin position="403"/>
        <end position="456"/>
    </location>
</feature>
<dbReference type="SUPFAM" id="SSF54211">
    <property type="entry name" value="Ribosomal protein S5 domain 2-like"/>
    <property type="match status" value="1"/>
</dbReference>
<feature type="compositionally biased region" description="Basic and acidic residues" evidence="8">
    <location>
        <begin position="193"/>
        <end position="204"/>
    </location>
</feature>
<dbReference type="Gramene" id="RZC54815">
    <property type="protein sequence ID" value="RZC54815"/>
    <property type="gene ID" value="C5167_013667"/>
</dbReference>
<feature type="compositionally biased region" description="Basic and acidic residues" evidence="8">
    <location>
        <begin position="134"/>
        <end position="146"/>
    </location>
</feature>
<dbReference type="InterPro" id="IPR014721">
    <property type="entry name" value="Ribsml_uS5_D2-typ_fold_subgr"/>
</dbReference>
<reference evidence="11 12" key="1">
    <citation type="journal article" date="2018" name="Science">
        <title>The opium poppy genome and morphinan production.</title>
        <authorList>
            <person name="Guo L."/>
            <person name="Winzer T."/>
            <person name="Yang X."/>
            <person name="Li Y."/>
            <person name="Ning Z."/>
            <person name="He Z."/>
            <person name="Teodor R."/>
            <person name="Lu Y."/>
            <person name="Bowser T.A."/>
            <person name="Graham I.A."/>
            <person name="Ye K."/>
        </authorList>
    </citation>
    <scope>NUCLEOTIDE SEQUENCE [LARGE SCALE GENOMIC DNA]</scope>
    <source>
        <strain evidence="12">cv. HN1</strain>
        <tissue evidence="11">Leaves</tissue>
    </source>
</reference>
<dbReference type="InterPro" id="IPR013810">
    <property type="entry name" value="Ribosomal_uS5_N"/>
</dbReference>
<evidence type="ECO:0000259" key="10">
    <source>
        <dbReference type="PROSITE" id="PS50881"/>
    </source>
</evidence>
<keyword evidence="9" id="KW-1133">Transmembrane helix</keyword>
<dbReference type="GO" id="GO:0005840">
    <property type="term" value="C:ribosome"/>
    <property type="evidence" value="ECO:0007669"/>
    <property type="project" value="UniProtKB-KW"/>
</dbReference>
<proteinExistence type="inferred from homology"/>
<dbReference type="PANTHER" id="PTHR48432">
    <property type="entry name" value="S5 DRBM DOMAIN-CONTAINING PROTEIN"/>
    <property type="match status" value="1"/>
</dbReference>
<evidence type="ECO:0000256" key="1">
    <source>
        <dbReference type="ARBA" id="ARBA00008945"/>
    </source>
</evidence>
<dbReference type="Pfam" id="PF00333">
    <property type="entry name" value="Ribosomal_S5"/>
    <property type="match status" value="1"/>
</dbReference>
<dbReference type="InterPro" id="IPR005324">
    <property type="entry name" value="Ribosomal_uS5_C"/>
</dbReference>
<evidence type="ECO:0000256" key="7">
    <source>
        <dbReference type="RuleBase" id="RU003823"/>
    </source>
</evidence>
<keyword evidence="5 6" id="KW-0687">Ribonucleoprotein</keyword>
<feature type="compositionally biased region" description="Basic and acidic residues" evidence="8">
    <location>
        <begin position="172"/>
        <end position="185"/>
    </location>
</feature>
<dbReference type="Pfam" id="PF03719">
    <property type="entry name" value="Ribosomal_S5_C"/>
    <property type="match status" value="1"/>
</dbReference>
<keyword evidence="9" id="KW-0472">Membrane</keyword>
<evidence type="ECO:0000256" key="3">
    <source>
        <dbReference type="ARBA" id="ARBA00022884"/>
    </source>
</evidence>
<evidence type="ECO:0000256" key="4">
    <source>
        <dbReference type="ARBA" id="ARBA00022980"/>
    </source>
</evidence>
<dbReference type="EMBL" id="CM010717">
    <property type="protein sequence ID" value="RZC54815.1"/>
    <property type="molecule type" value="Genomic_DNA"/>
</dbReference>
<dbReference type="FunFam" id="3.30.230.10:FF:000002">
    <property type="entry name" value="30S ribosomal protein S5"/>
    <property type="match status" value="1"/>
</dbReference>
<dbReference type="AlphaFoldDB" id="A0A4Y7J587"/>
<evidence type="ECO:0000256" key="5">
    <source>
        <dbReference type="ARBA" id="ARBA00023274"/>
    </source>
</evidence>
<keyword evidence="9" id="KW-0812">Transmembrane</keyword>
<comment type="similarity">
    <text evidence="1 7">Belongs to the universal ribosomal protein uS5 family.</text>
</comment>
<evidence type="ECO:0000313" key="11">
    <source>
        <dbReference type="EMBL" id="RZC54815.1"/>
    </source>
</evidence>
<dbReference type="PROSITE" id="PS50881">
    <property type="entry name" value="S5_DSRBD"/>
    <property type="match status" value="1"/>
</dbReference>
<evidence type="ECO:0000256" key="9">
    <source>
        <dbReference type="SAM" id="Phobius"/>
    </source>
</evidence>
<keyword evidence="3" id="KW-0694">RNA-binding</keyword>
<dbReference type="InterPro" id="IPR000851">
    <property type="entry name" value="Ribosomal_uS5"/>
</dbReference>
<dbReference type="STRING" id="3469.A0A4Y7J587"/>
<dbReference type="InterPro" id="IPR020568">
    <property type="entry name" value="Ribosomal_Su5_D2-typ_SF"/>
</dbReference>
<dbReference type="GO" id="GO:1990904">
    <property type="term" value="C:ribonucleoprotein complex"/>
    <property type="evidence" value="ECO:0007669"/>
    <property type="project" value="UniProtKB-UniRule"/>
</dbReference>
<name>A0A4Y7J587_PAPSO</name>
<keyword evidence="2" id="KW-0699">rRNA-binding</keyword>
<dbReference type="SUPFAM" id="SSF54768">
    <property type="entry name" value="dsRNA-binding domain-like"/>
    <property type="match status" value="1"/>
</dbReference>
<dbReference type="Proteomes" id="UP000316621">
    <property type="component" value="Chromosome 3"/>
</dbReference>
<dbReference type="GO" id="GO:0003735">
    <property type="term" value="F:structural constituent of ribosome"/>
    <property type="evidence" value="ECO:0007669"/>
    <property type="project" value="UniProtKB-UniRule"/>
</dbReference>
<feature type="region of interest" description="Disordered" evidence="8">
    <location>
        <begin position="172"/>
        <end position="204"/>
    </location>
</feature>
<dbReference type="GO" id="GO:0019843">
    <property type="term" value="F:rRNA binding"/>
    <property type="evidence" value="ECO:0007669"/>
    <property type="project" value="UniProtKB-KW"/>
</dbReference>
<dbReference type="GO" id="GO:0003729">
    <property type="term" value="F:mRNA binding"/>
    <property type="evidence" value="ECO:0007669"/>
    <property type="project" value="UniProtKB-ARBA"/>
</dbReference>
<organism evidence="11 12">
    <name type="scientific">Papaver somniferum</name>
    <name type="common">Opium poppy</name>
    <dbReference type="NCBI Taxonomy" id="3469"/>
    <lineage>
        <taxon>Eukaryota</taxon>
        <taxon>Viridiplantae</taxon>
        <taxon>Streptophyta</taxon>
        <taxon>Embryophyta</taxon>
        <taxon>Tracheophyta</taxon>
        <taxon>Spermatophyta</taxon>
        <taxon>Magnoliopsida</taxon>
        <taxon>Ranunculales</taxon>
        <taxon>Papaveraceae</taxon>
        <taxon>Papaveroideae</taxon>
        <taxon>Papaver</taxon>
    </lineage>
</organism>
<evidence type="ECO:0000313" key="12">
    <source>
        <dbReference type="Proteomes" id="UP000316621"/>
    </source>
</evidence>
<keyword evidence="12" id="KW-1185">Reference proteome</keyword>
<feature type="non-terminal residue" evidence="11">
    <location>
        <position position="1"/>
    </location>
</feature>
<feature type="region of interest" description="Disordered" evidence="8">
    <location>
        <begin position="134"/>
        <end position="155"/>
    </location>
</feature>
<dbReference type="Gene3D" id="3.30.230.10">
    <property type="match status" value="1"/>
</dbReference>
<dbReference type="GO" id="GO:0005737">
    <property type="term" value="C:cytoplasm"/>
    <property type="evidence" value="ECO:0007669"/>
    <property type="project" value="UniProtKB-ARBA"/>
</dbReference>
<evidence type="ECO:0000256" key="8">
    <source>
        <dbReference type="SAM" id="MobiDB-lite"/>
    </source>
</evidence>
<evidence type="ECO:0000256" key="6">
    <source>
        <dbReference type="PROSITE-ProRule" id="PRU00268"/>
    </source>
</evidence>